<dbReference type="Proteomes" id="UP001630127">
    <property type="component" value="Unassembled WGS sequence"/>
</dbReference>
<dbReference type="EMBL" id="JBJUIK010000008">
    <property type="protein sequence ID" value="KAL3520573.1"/>
    <property type="molecule type" value="Genomic_DNA"/>
</dbReference>
<reference evidence="2 3" key="1">
    <citation type="submission" date="2024-11" db="EMBL/GenBank/DDBJ databases">
        <title>A near-complete genome assembly of Cinchona calisaya.</title>
        <authorList>
            <person name="Lian D.C."/>
            <person name="Zhao X.W."/>
            <person name="Wei L."/>
        </authorList>
    </citation>
    <scope>NUCLEOTIDE SEQUENCE [LARGE SCALE GENOMIC DNA]</scope>
    <source>
        <tissue evidence="2">Nenye</tissue>
    </source>
</reference>
<accession>A0ABD2ZMR6</accession>
<organism evidence="2 3">
    <name type="scientific">Cinchona calisaya</name>
    <dbReference type="NCBI Taxonomy" id="153742"/>
    <lineage>
        <taxon>Eukaryota</taxon>
        <taxon>Viridiplantae</taxon>
        <taxon>Streptophyta</taxon>
        <taxon>Embryophyta</taxon>
        <taxon>Tracheophyta</taxon>
        <taxon>Spermatophyta</taxon>
        <taxon>Magnoliopsida</taxon>
        <taxon>eudicotyledons</taxon>
        <taxon>Gunneridae</taxon>
        <taxon>Pentapetalae</taxon>
        <taxon>asterids</taxon>
        <taxon>lamiids</taxon>
        <taxon>Gentianales</taxon>
        <taxon>Rubiaceae</taxon>
        <taxon>Cinchonoideae</taxon>
        <taxon>Cinchoneae</taxon>
        <taxon>Cinchona</taxon>
    </lineage>
</organism>
<proteinExistence type="predicted"/>
<evidence type="ECO:0000313" key="3">
    <source>
        <dbReference type="Proteomes" id="UP001630127"/>
    </source>
</evidence>
<evidence type="ECO:0000256" key="1">
    <source>
        <dbReference type="SAM" id="MobiDB-lite"/>
    </source>
</evidence>
<keyword evidence="3" id="KW-1185">Reference proteome</keyword>
<dbReference type="AlphaFoldDB" id="A0ABD2ZMR6"/>
<feature type="compositionally biased region" description="Polar residues" evidence="1">
    <location>
        <begin position="76"/>
        <end position="100"/>
    </location>
</feature>
<gene>
    <name evidence="2" type="ORF">ACH5RR_018722</name>
</gene>
<feature type="region of interest" description="Disordered" evidence="1">
    <location>
        <begin position="74"/>
        <end position="100"/>
    </location>
</feature>
<sequence length="245" mass="27158">MDNMPKKVTKKKLASKTKNEEKKQQGIPVGSSSSPKETDEEHLNNHDPNQSLSSFAEGWHEAAGIELSLASPHARNASQEGQVQQTSQFMDPSESVNQRSNANHLWLESNTNQVNWSLENEVPSPQWPGGTQTFSSLIRGSNSSRERSTSPPAFLQRNILQEDHTESASIKRQRNTVYQAQASQGEIAGTLFTHNPRFIANSLYDPTYEEFGLPVDPILRAFVLSGQADQKGKPSSVIKRGKSNM</sequence>
<protein>
    <submittedName>
        <fullName evidence="2">Uncharacterized protein</fullName>
    </submittedName>
</protein>
<feature type="region of interest" description="Disordered" evidence="1">
    <location>
        <begin position="124"/>
        <end position="153"/>
    </location>
</feature>
<comment type="caution">
    <text evidence="2">The sequence shown here is derived from an EMBL/GenBank/DDBJ whole genome shotgun (WGS) entry which is preliminary data.</text>
</comment>
<feature type="compositionally biased region" description="Basic and acidic residues" evidence="1">
    <location>
        <begin position="36"/>
        <end position="45"/>
    </location>
</feature>
<feature type="region of interest" description="Disordered" evidence="1">
    <location>
        <begin position="1"/>
        <end position="57"/>
    </location>
</feature>
<name>A0ABD2ZMR6_9GENT</name>
<feature type="compositionally biased region" description="Polar residues" evidence="1">
    <location>
        <begin position="129"/>
        <end position="143"/>
    </location>
</feature>
<evidence type="ECO:0000313" key="2">
    <source>
        <dbReference type="EMBL" id="KAL3520573.1"/>
    </source>
</evidence>